<protein>
    <submittedName>
        <fullName evidence="5">Serine protease</fullName>
    </submittedName>
</protein>
<dbReference type="SUPFAM" id="SSF50494">
    <property type="entry name" value="Trypsin-like serine proteases"/>
    <property type="match status" value="1"/>
</dbReference>
<dbReference type="InterPro" id="IPR009003">
    <property type="entry name" value="Peptidase_S1_PA"/>
</dbReference>
<keyword evidence="3" id="KW-0378">Hydrolase</keyword>
<dbReference type="RefSeq" id="WP_045053156.1">
    <property type="nucleotide sequence ID" value="NZ_CAWMDP010000059.1"/>
</dbReference>
<dbReference type="PRINTS" id="PR00834">
    <property type="entry name" value="PROTEASES2C"/>
</dbReference>
<reference evidence="5 6" key="1">
    <citation type="submission" date="2015-02" db="EMBL/GenBank/DDBJ databases">
        <title>Draft genome of a novel marine cyanobacterium (Chroococcales) isolated from South Atlantic Ocean.</title>
        <authorList>
            <person name="Rigonato J."/>
            <person name="Alvarenga D.O."/>
            <person name="Branco L.H."/>
            <person name="Varani A.M."/>
            <person name="Brandini F.P."/>
            <person name="Fiore M.F."/>
        </authorList>
    </citation>
    <scope>NUCLEOTIDE SEQUENCE [LARGE SCALE GENOMIC DNA]</scope>
    <source>
        <strain evidence="5 6">CENA595</strain>
    </source>
</reference>
<sequence length="401" mass="42577">MGVSLKQLAVSFTLLAIGGGVGYLGSRYLPVPRQPFQQLRTVPVIQPPLAPSQNPSSVTGGIIPPSDDRNFIATAVEQVGPAVVRINATRKVANQIPEALNNPLFRRFFGEEQPIPDERVERGTGSGFILSSDGRLLTNAHVVADTDTVQVTLKDGRSFEGKVIGVDDVTDVAVVKINANNLPQVRIGNSNSLIPGQWAIAIGNPLGLDNTVTIGIISATNRSSAQVGVPDKRVSFIQTDAAINPGNSGGPLLNAQGEVIGVNTAIRSDAQGLGFAIPIQTAARVANQLFSQGRVEHPFLGIKMVDLTSANKEDINKETNLDIKQDSGVLIVQVMRKSPSEEAGLRAGDVIQKINNTPVKKSSEVQQYVESTTIGTVLNLEINREGKKQVIAVKPGAFPDN</sequence>
<evidence type="ECO:0000256" key="1">
    <source>
        <dbReference type="ARBA" id="ARBA00010541"/>
    </source>
</evidence>
<dbReference type="Proteomes" id="UP000032452">
    <property type="component" value="Unassembled WGS sequence"/>
</dbReference>
<organism evidence="5 6">
    <name type="scientific">Aliterella atlantica CENA595</name>
    <dbReference type="NCBI Taxonomy" id="1618023"/>
    <lineage>
        <taxon>Bacteria</taxon>
        <taxon>Bacillati</taxon>
        <taxon>Cyanobacteriota</taxon>
        <taxon>Cyanophyceae</taxon>
        <taxon>Chroococcidiopsidales</taxon>
        <taxon>Aliterellaceae</taxon>
        <taxon>Aliterella</taxon>
    </lineage>
</organism>
<dbReference type="InterPro" id="IPR001478">
    <property type="entry name" value="PDZ"/>
</dbReference>
<evidence type="ECO:0000256" key="3">
    <source>
        <dbReference type="ARBA" id="ARBA00022801"/>
    </source>
</evidence>
<dbReference type="EMBL" id="JYON01000002">
    <property type="protein sequence ID" value="KJH73062.1"/>
    <property type="molecule type" value="Genomic_DNA"/>
</dbReference>
<dbReference type="PATRIC" id="fig|1618023.3.peg.5086"/>
<comment type="caution">
    <text evidence="5">The sequence shown here is derived from an EMBL/GenBank/DDBJ whole genome shotgun (WGS) entry which is preliminary data.</text>
</comment>
<dbReference type="PROSITE" id="PS50106">
    <property type="entry name" value="PDZ"/>
    <property type="match status" value="1"/>
</dbReference>
<evidence type="ECO:0000313" key="6">
    <source>
        <dbReference type="Proteomes" id="UP000032452"/>
    </source>
</evidence>
<dbReference type="InterPro" id="IPR001940">
    <property type="entry name" value="Peptidase_S1C"/>
</dbReference>
<dbReference type="PANTHER" id="PTHR22939">
    <property type="entry name" value="SERINE PROTEASE FAMILY S1C HTRA-RELATED"/>
    <property type="match status" value="1"/>
</dbReference>
<dbReference type="PANTHER" id="PTHR22939:SF129">
    <property type="entry name" value="SERINE PROTEASE HTRA2, MITOCHONDRIAL"/>
    <property type="match status" value="1"/>
</dbReference>
<dbReference type="NCBIfam" id="NF041521">
    <property type="entry name" value="HhoA_HhoB_HtrA"/>
    <property type="match status" value="1"/>
</dbReference>
<dbReference type="Gene3D" id="2.40.10.10">
    <property type="entry name" value="Trypsin-like serine proteases"/>
    <property type="match status" value="2"/>
</dbReference>
<gene>
    <name evidence="5" type="ORF">UH38_03060</name>
</gene>
<dbReference type="SUPFAM" id="SSF50156">
    <property type="entry name" value="PDZ domain-like"/>
    <property type="match status" value="1"/>
</dbReference>
<comment type="similarity">
    <text evidence="1">Belongs to the peptidase S1C family.</text>
</comment>
<dbReference type="Pfam" id="PF13180">
    <property type="entry name" value="PDZ_2"/>
    <property type="match status" value="1"/>
</dbReference>
<accession>A0A0D8ZXD6</accession>
<evidence type="ECO:0000259" key="4">
    <source>
        <dbReference type="PROSITE" id="PS50106"/>
    </source>
</evidence>
<dbReference type="SMART" id="SM00228">
    <property type="entry name" value="PDZ"/>
    <property type="match status" value="1"/>
</dbReference>
<evidence type="ECO:0000313" key="5">
    <source>
        <dbReference type="EMBL" id="KJH73062.1"/>
    </source>
</evidence>
<dbReference type="GO" id="GO:0004252">
    <property type="term" value="F:serine-type endopeptidase activity"/>
    <property type="evidence" value="ECO:0007669"/>
    <property type="project" value="InterPro"/>
</dbReference>
<evidence type="ECO:0000256" key="2">
    <source>
        <dbReference type="ARBA" id="ARBA00022670"/>
    </source>
</evidence>
<proteinExistence type="inferred from homology"/>
<dbReference type="Gene3D" id="2.30.42.10">
    <property type="match status" value="1"/>
</dbReference>
<dbReference type="Pfam" id="PF13365">
    <property type="entry name" value="Trypsin_2"/>
    <property type="match status" value="1"/>
</dbReference>
<dbReference type="InterPro" id="IPR048172">
    <property type="entry name" value="HhoA_HhoB_HtrA-like"/>
</dbReference>
<name>A0A0D8ZXD6_9CYAN</name>
<dbReference type="InterPro" id="IPR043504">
    <property type="entry name" value="Peptidase_S1_PA_chymotrypsin"/>
</dbReference>
<dbReference type="AlphaFoldDB" id="A0A0D8ZXD6"/>
<dbReference type="GO" id="GO:0006508">
    <property type="term" value="P:proteolysis"/>
    <property type="evidence" value="ECO:0007669"/>
    <property type="project" value="UniProtKB-KW"/>
</dbReference>
<dbReference type="STRING" id="1618023.UH38_03060"/>
<keyword evidence="2 5" id="KW-0645">Protease</keyword>
<dbReference type="OrthoDB" id="9807133at2"/>
<dbReference type="InterPro" id="IPR036034">
    <property type="entry name" value="PDZ_sf"/>
</dbReference>
<feature type="domain" description="PDZ" evidence="4">
    <location>
        <begin position="304"/>
        <end position="386"/>
    </location>
</feature>
<keyword evidence="6" id="KW-1185">Reference proteome</keyword>